<evidence type="ECO:0000313" key="14">
    <source>
        <dbReference type="EMBL" id="AEI13774.1"/>
    </source>
</evidence>
<protein>
    <recommendedName>
        <fullName evidence="11 13">S-adenosylmethionine:tRNA ribosyltransferase-isomerase</fullName>
        <ecNumber evidence="10 13">2.4.99.17</ecNumber>
    </recommendedName>
    <alternativeName>
        <fullName evidence="12 13">Queuosine biosynthesis protein QueA</fullName>
    </alternativeName>
</protein>
<gene>
    <name evidence="13" type="primary">queA</name>
    <name evidence="14" type="ordered locus">Flexsi_0078</name>
</gene>
<dbReference type="GO" id="GO:0051075">
    <property type="term" value="F:S-adenosylmethionine:tRNA ribosyltransferase-isomerase activity"/>
    <property type="evidence" value="ECO:0007669"/>
    <property type="project" value="UniProtKB-EC"/>
</dbReference>
<dbReference type="GO" id="GO:0008616">
    <property type="term" value="P:tRNA queuosine(34) biosynthetic process"/>
    <property type="evidence" value="ECO:0007669"/>
    <property type="project" value="UniProtKB-UniRule"/>
</dbReference>
<comment type="subcellular location">
    <subcellularLocation>
        <location evidence="1 13">Cytoplasm</location>
    </subcellularLocation>
</comment>
<dbReference type="OrthoDB" id="9805933at2"/>
<evidence type="ECO:0000256" key="7">
    <source>
        <dbReference type="ARBA" id="ARBA00022785"/>
    </source>
</evidence>
<dbReference type="GO" id="GO:0005737">
    <property type="term" value="C:cytoplasm"/>
    <property type="evidence" value="ECO:0007669"/>
    <property type="project" value="UniProtKB-SubCell"/>
</dbReference>
<evidence type="ECO:0000256" key="3">
    <source>
        <dbReference type="ARBA" id="ARBA00011245"/>
    </source>
</evidence>
<evidence type="ECO:0000256" key="2">
    <source>
        <dbReference type="ARBA" id="ARBA00004691"/>
    </source>
</evidence>
<reference evidence="14 15" key="1">
    <citation type="journal article" date="2011" name="Stand. Genomic Sci.">
        <title>Genome sequence of the moderately thermophilic halophile Flexistipes sinusarabici strain (MAS10).</title>
        <authorList>
            <person name="Lapidus A."/>
            <person name="Chertkov O."/>
            <person name="Nolan M."/>
            <person name="Lucas S."/>
            <person name="Hammon N."/>
            <person name="Deshpande S."/>
            <person name="Cheng J.F."/>
            <person name="Tapia R."/>
            <person name="Han C."/>
            <person name="Goodwin L."/>
            <person name="Pitluck S."/>
            <person name="Liolios K."/>
            <person name="Pagani I."/>
            <person name="Ivanova N."/>
            <person name="Huntemann M."/>
            <person name="Mavromatis K."/>
            <person name="Mikhailova N."/>
            <person name="Pati A."/>
            <person name="Chen A."/>
            <person name="Palaniappan K."/>
            <person name="Land M."/>
            <person name="Hauser L."/>
            <person name="Brambilla E.M."/>
            <person name="Rohde M."/>
            <person name="Abt B."/>
            <person name="Spring S."/>
            <person name="Goker M."/>
            <person name="Bristow J."/>
            <person name="Eisen J.A."/>
            <person name="Markowitz V."/>
            <person name="Hugenholtz P."/>
            <person name="Kyrpides N.C."/>
            <person name="Klenk H.P."/>
            <person name="Woyke T."/>
        </authorList>
    </citation>
    <scope>NUCLEOTIDE SEQUENCE [LARGE SCALE GENOMIC DNA]</scope>
    <source>
        <strain evidence="15">DSM 4947 / MAS 10</strain>
    </source>
</reference>
<evidence type="ECO:0000256" key="9">
    <source>
        <dbReference type="ARBA" id="ARBA00061210"/>
    </source>
</evidence>
<dbReference type="InterPro" id="IPR042118">
    <property type="entry name" value="QueA_dom1"/>
</dbReference>
<evidence type="ECO:0000256" key="6">
    <source>
        <dbReference type="ARBA" id="ARBA00022691"/>
    </source>
</evidence>
<evidence type="ECO:0000256" key="5">
    <source>
        <dbReference type="ARBA" id="ARBA00022679"/>
    </source>
</evidence>
<dbReference type="InterPro" id="IPR042119">
    <property type="entry name" value="QueA_dom2"/>
</dbReference>
<dbReference type="eggNOG" id="COG0809">
    <property type="taxonomic scope" value="Bacteria"/>
</dbReference>
<dbReference type="PANTHER" id="PTHR30307">
    <property type="entry name" value="S-ADENOSYLMETHIONINE:TRNA RIBOSYLTRANSFERASE-ISOMERASE"/>
    <property type="match status" value="1"/>
</dbReference>
<evidence type="ECO:0000256" key="1">
    <source>
        <dbReference type="ARBA" id="ARBA00004496"/>
    </source>
</evidence>
<dbReference type="NCBIfam" id="NF001140">
    <property type="entry name" value="PRK00147.1"/>
    <property type="match status" value="1"/>
</dbReference>
<evidence type="ECO:0000313" key="15">
    <source>
        <dbReference type="Proteomes" id="UP000006621"/>
    </source>
</evidence>
<dbReference type="Pfam" id="PF02547">
    <property type="entry name" value="Queuosine_synth"/>
    <property type="match status" value="1"/>
</dbReference>
<dbReference type="InterPro" id="IPR003699">
    <property type="entry name" value="QueA"/>
</dbReference>
<evidence type="ECO:0000256" key="12">
    <source>
        <dbReference type="ARBA" id="ARBA00076160"/>
    </source>
</evidence>
<dbReference type="UniPathway" id="UPA00392"/>
<comment type="pathway">
    <text evidence="2 13">tRNA modification; tRNA-queuosine biosynthesis.</text>
</comment>
<dbReference type="AlphaFoldDB" id="F8E6Y8"/>
<dbReference type="EC" id="2.4.99.17" evidence="10 13"/>
<reference evidence="15" key="2">
    <citation type="submission" date="2011-06" db="EMBL/GenBank/DDBJ databases">
        <title>The complete genome of Flexistipes sinusarabici DSM 4947.</title>
        <authorList>
            <person name="Lucas S."/>
            <person name="Han J."/>
            <person name="Lapidus A."/>
            <person name="Bruce D."/>
            <person name="Goodwin L."/>
            <person name="Pitluck S."/>
            <person name="Peters L."/>
            <person name="Kyrpides N."/>
            <person name="Mavromatis K."/>
            <person name="Ivanova N."/>
            <person name="Mikhailova N."/>
            <person name="Chertkov O."/>
            <person name="Detter J.C."/>
            <person name="Tapia R."/>
            <person name="Han C."/>
            <person name="Land M."/>
            <person name="Hauser L."/>
            <person name="Markowitz V."/>
            <person name="Cheng J.-F."/>
            <person name="Hugenholtz P."/>
            <person name="Woyke T."/>
            <person name="Wu D."/>
            <person name="Spring S."/>
            <person name="Schroeder M."/>
            <person name="Brambilla E."/>
            <person name="Klenk H.-P."/>
            <person name="Eisen J.A."/>
        </authorList>
    </citation>
    <scope>NUCLEOTIDE SEQUENCE [LARGE SCALE GENOMIC DNA]</scope>
    <source>
        <strain evidence="15">DSM 4947 / MAS 10</strain>
    </source>
</reference>
<keyword evidence="15" id="KW-1185">Reference proteome</keyword>
<keyword evidence="5 13" id="KW-0808">Transferase</keyword>
<evidence type="ECO:0000256" key="8">
    <source>
        <dbReference type="ARBA" id="ARBA00052751"/>
    </source>
</evidence>
<dbReference type="Gene3D" id="3.40.1780.10">
    <property type="entry name" value="QueA-like"/>
    <property type="match status" value="1"/>
</dbReference>
<dbReference type="InterPro" id="IPR036100">
    <property type="entry name" value="QueA_sf"/>
</dbReference>
<keyword evidence="4 13" id="KW-0963">Cytoplasm</keyword>
<dbReference type="EMBL" id="CP002858">
    <property type="protein sequence ID" value="AEI13774.1"/>
    <property type="molecule type" value="Genomic_DNA"/>
</dbReference>
<dbReference type="FunFam" id="3.40.1780.10:FF:000001">
    <property type="entry name" value="S-adenosylmethionine:tRNA ribosyltransferase-isomerase"/>
    <property type="match status" value="1"/>
</dbReference>
<name>F8E6Y8_FLESM</name>
<keyword evidence="7 13" id="KW-0671">Queuosine biosynthesis</keyword>
<accession>F8E6Y8</accession>
<evidence type="ECO:0000256" key="11">
    <source>
        <dbReference type="ARBA" id="ARBA00069325"/>
    </source>
</evidence>
<dbReference type="KEGG" id="fsi:Flexsi_0078"/>
<dbReference type="Gene3D" id="2.40.10.240">
    <property type="entry name" value="QueA-like"/>
    <property type="match status" value="1"/>
</dbReference>
<proteinExistence type="inferred from homology"/>
<organism evidence="14 15">
    <name type="scientific">Flexistipes sinusarabici (strain ATCC 49648 / DSM 4947 / MAS 10)</name>
    <dbReference type="NCBI Taxonomy" id="717231"/>
    <lineage>
        <taxon>Bacteria</taxon>
        <taxon>Pseudomonadati</taxon>
        <taxon>Deferribacterota</taxon>
        <taxon>Deferribacteres</taxon>
        <taxon>Deferribacterales</taxon>
        <taxon>Flexistipitaceae</taxon>
        <taxon>Flexistipes</taxon>
    </lineage>
</organism>
<dbReference type="Proteomes" id="UP000006621">
    <property type="component" value="Chromosome"/>
</dbReference>
<comment type="catalytic activity">
    <reaction evidence="8 13">
        <text>7-aminomethyl-7-carbaguanosine(34) in tRNA + S-adenosyl-L-methionine = epoxyqueuosine(34) in tRNA + adenine + L-methionine + 2 H(+)</text>
        <dbReference type="Rhea" id="RHEA:32155"/>
        <dbReference type="Rhea" id="RHEA-COMP:10342"/>
        <dbReference type="Rhea" id="RHEA-COMP:18582"/>
        <dbReference type="ChEBI" id="CHEBI:15378"/>
        <dbReference type="ChEBI" id="CHEBI:16708"/>
        <dbReference type="ChEBI" id="CHEBI:57844"/>
        <dbReference type="ChEBI" id="CHEBI:59789"/>
        <dbReference type="ChEBI" id="CHEBI:82833"/>
        <dbReference type="ChEBI" id="CHEBI:194443"/>
        <dbReference type="EC" id="2.4.99.17"/>
    </reaction>
</comment>
<sequence>MKTPVDKFDFHLPEKNIAQYPSDKRDESRLLIYDRKSGLIRDRIFKYILSEITENDFLVINNTKVLKAMLLGRKKTGGKTEILVLNVISPTECEGITKGNIKTGDIIFLDDFTAEVLDTDTSGRRRILFSDNIYRIMECKGHMPLPPYVKREDEKMDEKRYQTVYSSNPGSVAAPTAGLHFTTELLQKIKQKGVEVLEITLNVGIGTFRPIKTQNIEDHHMHEEYFHIPEITYERINYLKKEGKNLIAVGTTTLRALESASKNGQLVKHGELSTNIFIKPGYSFNIVDKMITNFHLPKSTLFILMCALCGLDEMKTVYKHAVNENYRFFSYGDAMFIK</sequence>
<dbReference type="HOGENOM" id="CLU_039110_1_0_0"/>
<evidence type="ECO:0000256" key="13">
    <source>
        <dbReference type="HAMAP-Rule" id="MF_00113"/>
    </source>
</evidence>
<dbReference type="HAMAP" id="MF_00113">
    <property type="entry name" value="QueA"/>
    <property type="match status" value="1"/>
</dbReference>
<dbReference type="SUPFAM" id="SSF111337">
    <property type="entry name" value="QueA-like"/>
    <property type="match status" value="1"/>
</dbReference>
<dbReference type="PANTHER" id="PTHR30307:SF0">
    <property type="entry name" value="S-ADENOSYLMETHIONINE:TRNA RIBOSYLTRANSFERASE-ISOMERASE"/>
    <property type="match status" value="1"/>
</dbReference>
<keyword evidence="6 13" id="KW-0949">S-adenosyl-L-methionine</keyword>
<evidence type="ECO:0000256" key="10">
    <source>
        <dbReference type="ARBA" id="ARBA00066503"/>
    </source>
</evidence>
<dbReference type="STRING" id="717231.Flexsi_0078"/>
<dbReference type="NCBIfam" id="TIGR00113">
    <property type="entry name" value="queA"/>
    <property type="match status" value="1"/>
</dbReference>
<comment type="similarity">
    <text evidence="9 13">Belongs to the QueA family.</text>
</comment>
<comment type="function">
    <text evidence="13">Transfers and isomerizes the ribose moiety from AdoMet to the 7-aminomethyl group of 7-deazaguanine (preQ1-tRNA) to give epoxyqueuosine (oQ-tRNA).</text>
</comment>
<comment type="subunit">
    <text evidence="3 13">Monomer.</text>
</comment>
<evidence type="ECO:0000256" key="4">
    <source>
        <dbReference type="ARBA" id="ARBA00022490"/>
    </source>
</evidence>